<dbReference type="SUPFAM" id="SSF47413">
    <property type="entry name" value="lambda repressor-like DNA-binding domains"/>
    <property type="match status" value="1"/>
</dbReference>
<dbReference type="Gene3D" id="1.10.260.40">
    <property type="entry name" value="lambda repressor-like DNA-binding domains"/>
    <property type="match status" value="1"/>
</dbReference>
<evidence type="ECO:0000259" key="1">
    <source>
        <dbReference type="PROSITE" id="PS50943"/>
    </source>
</evidence>
<dbReference type="GO" id="GO:0003677">
    <property type="term" value="F:DNA binding"/>
    <property type="evidence" value="ECO:0007669"/>
    <property type="project" value="InterPro"/>
</dbReference>
<dbReference type="InterPro" id="IPR001387">
    <property type="entry name" value="Cro/C1-type_HTH"/>
</dbReference>
<feature type="domain" description="HTH cro/C1-type" evidence="1">
    <location>
        <begin position="12"/>
        <end position="66"/>
    </location>
</feature>
<dbReference type="OrthoDB" id="1262282at2"/>
<dbReference type="PROSITE" id="PS50943">
    <property type="entry name" value="HTH_CROC1"/>
    <property type="match status" value="1"/>
</dbReference>
<gene>
    <name evidence="2" type="ORF">ACM44_13460</name>
</gene>
<organism evidence="2 3">
    <name type="scientific">Chryseobacterium koreense CCUG 49689</name>
    <dbReference type="NCBI Taxonomy" id="1304281"/>
    <lineage>
        <taxon>Bacteria</taxon>
        <taxon>Pseudomonadati</taxon>
        <taxon>Bacteroidota</taxon>
        <taxon>Flavobacteriia</taxon>
        <taxon>Flavobacteriales</taxon>
        <taxon>Weeksellaceae</taxon>
        <taxon>Chryseobacterium group</taxon>
        <taxon>Chryseobacterium</taxon>
    </lineage>
</organism>
<evidence type="ECO:0000313" key="2">
    <source>
        <dbReference type="EMBL" id="KMQ70213.1"/>
    </source>
</evidence>
<evidence type="ECO:0000313" key="3">
    <source>
        <dbReference type="Proteomes" id="UP000035900"/>
    </source>
</evidence>
<accession>A0A0J7IVB4</accession>
<proteinExistence type="predicted"/>
<protein>
    <recommendedName>
        <fullName evidence="1">HTH cro/C1-type domain-containing protein</fullName>
    </recommendedName>
</protein>
<dbReference type="Pfam" id="PF01381">
    <property type="entry name" value="HTH_3"/>
    <property type="match status" value="1"/>
</dbReference>
<keyword evidence="3" id="KW-1185">Reference proteome</keyword>
<dbReference type="SMART" id="SM00530">
    <property type="entry name" value="HTH_XRE"/>
    <property type="match status" value="1"/>
</dbReference>
<dbReference type="CDD" id="cd00093">
    <property type="entry name" value="HTH_XRE"/>
    <property type="match status" value="1"/>
</dbReference>
<reference evidence="2 3" key="1">
    <citation type="journal article" date="2004" name="Int. J. Syst. Evol. Microbiol.">
        <title>Kaistella koreensis gen. nov., sp. nov., a novel member of the Chryseobacterium-Bergeyella-Riemerella branch.</title>
        <authorList>
            <person name="Kim M.K."/>
            <person name="Im W.T."/>
            <person name="Shin Y.K."/>
            <person name="Lim J.H."/>
            <person name="Kim S.H."/>
            <person name="Lee B.C."/>
            <person name="Park M.Y."/>
            <person name="Lee K.Y."/>
            <person name="Lee S.T."/>
        </authorList>
    </citation>
    <scope>NUCLEOTIDE SEQUENCE [LARGE SCALE GENOMIC DNA]</scope>
    <source>
        <strain evidence="2 3">CCUG 49689</strain>
    </source>
</reference>
<comment type="caution">
    <text evidence="2">The sequence shown here is derived from an EMBL/GenBank/DDBJ whole genome shotgun (WGS) entry which is preliminary data.</text>
</comment>
<name>A0A0J7IVB4_9FLAO</name>
<dbReference type="PATRIC" id="fig|1304281.5.peg.2905"/>
<dbReference type="InterPro" id="IPR010982">
    <property type="entry name" value="Lambda_DNA-bd_dom_sf"/>
</dbReference>
<sequence>MITENNRIRAIIKQYREHYKLTQNEIAKLSGLTQSAYSAIEIAKGNIDFDKTNCIAQAYGIKLWDFINPSTTIPEIKNLPNATRAIALLNKDKIISIAKTDINLPQRIMTILNCNKLPEQFTSSDIWKMLPIEVRDSIKTTRVTDAISREAFRNIIAFTGQKRGKEKLYQKIE</sequence>
<dbReference type="RefSeq" id="WP_048500575.1">
    <property type="nucleotide sequence ID" value="NZ_LFNG01000025.1"/>
</dbReference>
<dbReference type="Proteomes" id="UP000035900">
    <property type="component" value="Unassembled WGS sequence"/>
</dbReference>
<dbReference type="AlphaFoldDB" id="A0A0J7IVB4"/>
<dbReference type="EMBL" id="LFNG01000025">
    <property type="protein sequence ID" value="KMQ70213.1"/>
    <property type="molecule type" value="Genomic_DNA"/>
</dbReference>